<feature type="transmembrane region" description="Helical" evidence="2">
    <location>
        <begin position="12"/>
        <end position="36"/>
    </location>
</feature>
<feature type="region of interest" description="Disordered" evidence="1">
    <location>
        <begin position="44"/>
        <end position="116"/>
    </location>
</feature>
<keyword evidence="2" id="KW-0472">Membrane</keyword>
<keyword evidence="2" id="KW-0812">Transmembrane</keyword>
<evidence type="ECO:0000256" key="2">
    <source>
        <dbReference type="SAM" id="Phobius"/>
    </source>
</evidence>
<evidence type="ECO:0000313" key="4">
    <source>
        <dbReference type="Proteomes" id="UP000041254"/>
    </source>
</evidence>
<feature type="compositionally biased region" description="Polar residues" evidence="1">
    <location>
        <begin position="44"/>
        <end position="64"/>
    </location>
</feature>
<feature type="compositionally biased region" description="Basic and acidic residues" evidence="1">
    <location>
        <begin position="107"/>
        <end position="116"/>
    </location>
</feature>
<gene>
    <name evidence="3" type="ORF">Vbra_21535</name>
</gene>
<accession>A0A0G4FNY7</accession>
<keyword evidence="2" id="KW-1133">Transmembrane helix</keyword>
<keyword evidence="4" id="KW-1185">Reference proteome</keyword>
<dbReference type="InParanoid" id="A0A0G4FNY7"/>
<dbReference type="Proteomes" id="UP000041254">
    <property type="component" value="Unassembled WGS sequence"/>
</dbReference>
<proteinExistence type="predicted"/>
<dbReference type="VEuPathDB" id="CryptoDB:Vbra_21535"/>
<reference evidence="3 4" key="1">
    <citation type="submission" date="2014-11" db="EMBL/GenBank/DDBJ databases">
        <authorList>
            <person name="Zhu J."/>
            <person name="Qi W."/>
            <person name="Song R."/>
        </authorList>
    </citation>
    <scope>NUCLEOTIDE SEQUENCE [LARGE SCALE GENOMIC DNA]</scope>
</reference>
<organism evidence="3 4">
    <name type="scientific">Vitrella brassicaformis (strain CCMP3155)</name>
    <dbReference type="NCBI Taxonomy" id="1169540"/>
    <lineage>
        <taxon>Eukaryota</taxon>
        <taxon>Sar</taxon>
        <taxon>Alveolata</taxon>
        <taxon>Colpodellida</taxon>
        <taxon>Vitrellaceae</taxon>
        <taxon>Vitrella</taxon>
    </lineage>
</organism>
<evidence type="ECO:0000313" key="3">
    <source>
        <dbReference type="EMBL" id="CEM15777.1"/>
    </source>
</evidence>
<dbReference type="EMBL" id="CDMY01000470">
    <property type="protein sequence ID" value="CEM15777.1"/>
    <property type="molecule type" value="Genomic_DNA"/>
</dbReference>
<feature type="compositionally biased region" description="Basic and acidic residues" evidence="1">
    <location>
        <begin position="65"/>
        <end position="77"/>
    </location>
</feature>
<evidence type="ECO:0000256" key="1">
    <source>
        <dbReference type="SAM" id="MobiDB-lite"/>
    </source>
</evidence>
<sequence length="116" mass="12797">MAGCFSHSSVALLLRLGALYNTLWLVFAPSVVSLFVRVHSCHHSLTTSSGWSEQSTRKPTTASSEARRWFGDRKSEKGSALLLQGDSPSFCCPSDRQHPSEQSPPTEDVRPHQQDV</sequence>
<dbReference type="AlphaFoldDB" id="A0A0G4FNY7"/>
<protein>
    <submittedName>
        <fullName evidence="3">Uncharacterized protein</fullName>
    </submittedName>
</protein>
<name>A0A0G4FNY7_VITBC</name>